<dbReference type="HOGENOM" id="CLU_000445_88_11_10"/>
<dbReference type="GO" id="GO:0043565">
    <property type="term" value="F:sequence-specific DNA binding"/>
    <property type="evidence" value="ECO:0007669"/>
    <property type="project" value="InterPro"/>
</dbReference>
<dbReference type="Gene3D" id="1.10.10.60">
    <property type="entry name" value="Homeodomain-like"/>
    <property type="match status" value="1"/>
</dbReference>
<evidence type="ECO:0000313" key="5">
    <source>
        <dbReference type="EMBL" id="KKB50342.1"/>
    </source>
</evidence>
<dbReference type="EMBL" id="AQHV01000016">
    <property type="protein sequence ID" value="KKB50342.1"/>
    <property type="molecule type" value="Genomic_DNA"/>
</dbReference>
<dbReference type="InterPro" id="IPR020449">
    <property type="entry name" value="Tscrpt_reg_AraC-type_HTH"/>
</dbReference>
<dbReference type="STRING" id="927665.HMPREF1535_03691"/>
<dbReference type="PRINTS" id="PR00032">
    <property type="entry name" value="HTHARAC"/>
</dbReference>
<organism evidence="5 6">
    <name type="scientific">Parabacteroides goldsteinii DSM 19448 = WAL 12034</name>
    <dbReference type="NCBI Taxonomy" id="927665"/>
    <lineage>
        <taxon>Bacteria</taxon>
        <taxon>Pseudomonadati</taxon>
        <taxon>Bacteroidota</taxon>
        <taxon>Bacteroidia</taxon>
        <taxon>Bacteroidales</taxon>
        <taxon>Tannerellaceae</taxon>
        <taxon>Parabacteroides</taxon>
    </lineage>
</organism>
<sequence length="296" mass="34379">MKSKTIKIGTVHQCNCYMGSKTLHPLVSVIDLSDSNLTQQNIKLGFYAVLLRECRCGDFLYGRQYYDYSDGTLLFLTPGETIAIDNCLLPQKGRMLAFHPDLIGCTSLGQNIQDYSFFSYHKNEALHISAREKQKVSECFDNIREELQHAIDCHSKTLITKYIELLLDYCIRFNERQFITRCEANKKLLTKFEKILNEYFEADRVKRNGLPSAEYCADLLQLSPSYFTDLLKYETGKNIKEHIQFKRIEIARQRLQTTHKTVNQIADELGYSSVQYFTRLFTKIAGCSPNKYRHPN</sequence>
<dbReference type="PROSITE" id="PS00041">
    <property type="entry name" value="HTH_ARAC_FAMILY_1"/>
    <property type="match status" value="1"/>
</dbReference>
<gene>
    <name evidence="5" type="ORF">HMPREF1535_03691</name>
</gene>
<dbReference type="InterPro" id="IPR018062">
    <property type="entry name" value="HTH_AraC-typ_CS"/>
</dbReference>
<dbReference type="SUPFAM" id="SSF46689">
    <property type="entry name" value="Homeodomain-like"/>
    <property type="match status" value="1"/>
</dbReference>
<keyword evidence="3" id="KW-0804">Transcription</keyword>
<evidence type="ECO:0000256" key="3">
    <source>
        <dbReference type="ARBA" id="ARBA00023163"/>
    </source>
</evidence>
<dbReference type="Proteomes" id="UP000033047">
    <property type="component" value="Unassembled WGS sequence"/>
</dbReference>
<name>A0A0F5IYU0_9BACT</name>
<reference evidence="5 6" key="1">
    <citation type="submission" date="2013-04" db="EMBL/GenBank/DDBJ databases">
        <title>The Genome Sequence of Parabacteroides goldsteinii DSM 19448.</title>
        <authorList>
            <consortium name="The Broad Institute Genomics Platform"/>
            <person name="Earl A."/>
            <person name="Ward D."/>
            <person name="Feldgarden M."/>
            <person name="Gevers D."/>
            <person name="Martens E."/>
            <person name="Sakamoto M."/>
            <person name="Benno Y."/>
            <person name="Song Y."/>
            <person name="Liu C."/>
            <person name="Lee J."/>
            <person name="Bolanos M."/>
            <person name="Vaisanen M.L."/>
            <person name="Finegold S.M."/>
            <person name="Walker B."/>
            <person name="Young S."/>
            <person name="Zeng Q."/>
            <person name="Gargeya S."/>
            <person name="Fitzgerald M."/>
            <person name="Haas B."/>
            <person name="Abouelleil A."/>
            <person name="Allen A.W."/>
            <person name="Alvarado L."/>
            <person name="Arachchi H.M."/>
            <person name="Berlin A.M."/>
            <person name="Chapman S.B."/>
            <person name="Gainer-Dewar J."/>
            <person name="Goldberg J."/>
            <person name="Griggs A."/>
            <person name="Gujja S."/>
            <person name="Hansen M."/>
            <person name="Howarth C."/>
            <person name="Imamovic A."/>
            <person name="Ireland A."/>
            <person name="Larimer J."/>
            <person name="McCowan C."/>
            <person name="Murphy C."/>
            <person name="Pearson M."/>
            <person name="Poon T.W."/>
            <person name="Priest M."/>
            <person name="Roberts A."/>
            <person name="Saif S."/>
            <person name="Shea T."/>
            <person name="Sisk P."/>
            <person name="Sykes S."/>
            <person name="Wortman J."/>
            <person name="Nusbaum C."/>
            <person name="Birren B."/>
        </authorList>
    </citation>
    <scope>NUCLEOTIDE SEQUENCE [LARGE SCALE GENOMIC DNA]</scope>
    <source>
        <strain evidence="5 6">DSM 19448</strain>
    </source>
</reference>
<dbReference type="Pfam" id="PF12833">
    <property type="entry name" value="HTH_18"/>
    <property type="match status" value="1"/>
</dbReference>
<evidence type="ECO:0000313" key="6">
    <source>
        <dbReference type="Proteomes" id="UP000033047"/>
    </source>
</evidence>
<evidence type="ECO:0000259" key="4">
    <source>
        <dbReference type="PROSITE" id="PS01124"/>
    </source>
</evidence>
<dbReference type="InterPro" id="IPR009057">
    <property type="entry name" value="Homeodomain-like_sf"/>
</dbReference>
<evidence type="ECO:0000256" key="1">
    <source>
        <dbReference type="ARBA" id="ARBA00023015"/>
    </source>
</evidence>
<accession>A0A0F5IYU0</accession>
<protein>
    <recommendedName>
        <fullName evidence="4">HTH araC/xylS-type domain-containing protein</fullName>
    </recommendedName>
</protein>
<dbReference type="PROSITE" id="PS01124">
    <property type="entry name" value="HTH_ARAC_FAMILY_2"/>
    <property type="match status" value="1"/>
</dbReference>
<comment type="caution">
    <text evidence="5">The sequence shown here is derived from an EMBL/GenBank/DDBJ whole genome shotgun (WGS) entry which is preliminary data.</text>
</comment>
<dbReference type="PANTHER" id="PTHR43280:SF32">
    <property type="entry name" value="TRANSCRIPTIONAL REGULATORY PROTEIN"/>
    <property type="match status" value="1"/>
</dbReference>
<keyword evidence="1" id="KW-0805">Transcription regulation</keyword>
<dbReference type="InterPro" id="IPR018060">
    <property type="entry name" value="HTH_AraC"/>
</dbReference>
<proteinExistence type="predicted"/>
<dbReference type="RefSeq" id="WP_046147057.1">
    <property type="nucleotide sequence ID" value="NZ_KQ033913.1"/>
</dbReference>
<evidence type="ECO:0000256" key="2">
    <source>
        <dbReference type="ARBA" id="ARBA00023125"/>
    </source>
</evidence>
<feature type="domain" description="HTH araC/xylS-type" evidence="4">
    <location>
        <begin position="194"/>
        <end position="295"/>
    </location>
</feature>
<dbReference type="PANTHER" id="PTHR43280">
    <property type="entry name" value="ARAC-FAMILY TRANSCRIPTIONAL REGULATOR"/>
    <property type="match status" value="1"/>
</dbReference>
<keyword evidence="2" id="KW-0238">DNA-binding</keyword>
<dbReference type="PATRIC" id="fig|927665.4.peg.3800"/>
<dbReference type="GO" id="GO:0003700">
    <property type="term" value="F:DNA-binding transcription factor activity"/>
    <property type="evidence" value="ECO:0007669"/>
    <property type="project" value="InterPro"/>
</dbReference>
<dbReference type="SMART" id="SM00342">
    <property type="entry name" value="HTH_ARAC"/>
    <property type="match status" value="1"/>
</dbReference>
<dbReference type="AlphaFoldDB" id="A0A0F5IYU0"/>